<protein>
    <submittedName>
        <fullName evidence="1">Uncharacterized protein</fullName>
    </submittedName>
</protein>
<gene>
    <name evidence="1" type="ORF">K3174_13715</name>
</gene>
<comment type="caution">
    <text evidence="1">The sequence shown here is derived from an EMBL/GenBank/DDBJ whole genome shotgun (WGS) entry which is preliminary data.</text>
</comment>
<reference evidence="1 2" key="1">
    <citation type="submission" date="2021-08" db="EMBL/GenBank/DDBJ databases">
        <title>Comparative Genomics Analysis of the Genus Qipengyuania Reveals Extensive Genetic Diversity and Metabolic Versatility, Including the Description of Fifteen Novel Species.</title>
        <authorList>
            <person name="Liu Y."/>
        </authorList>
    </citation>
    <scope>NUCLEOTIDE SEQUENCE [LARGE SCALE GENOMIC DNA]</scope>
    <source>
        <strain evidence="1 2">6D47A</strain>
    </source>
</reference>
<accession>A0ABS7J8E9</accession>
<evidence type="ECO:0000313" key="1">
    <source>
        <dbReference type="EMBL" id="MBX7483587.1"/>
    </source>
</evidence>
<organism evidence="1 2">
    <name type="scientific">Qipengyuania qiaonensis</name>
    <dbReference type="NCBI Taxonomy" id="2867240"/>
    <lineage>
        <taxon>Bacteria</taxon>
        <taxon>Pseudomonadati</taxon>
        <taxon>Pseudomonadota</taxon>
        <taxon>Alphaproteobacteria</taxon>
        <taxon>Sphingomonadales</taxon>
        <taxon>Erythrobacteraceae</taxon>
        <taxon>Qipengyuania</taxon>
    </lineage>
</organism>
<sequence>MFQVLFSNCEMPADCLCELADIDPTCQREIWVAAVENGATGEGVTGNFLVGIFYDEAEVRRALAAHLDRCLANAARVSTRSDPPASLEFWTPTSLVDTFERMLGEKEGPGRAVFRTQFHQAYS</sequence>
<keyword evidence="2" id="KW-1185">Reference proteome</keyword>
<evidence type="ECO:0000313" key="2">
    <source>
        <dbReference type="Proteomes" id="UP000755104"/>
    </source>
</evidence>
<name>A0ABS7J8E9_9SPHN</name>
<dbReference type="Proteomes" id="UP000755104">
    <property type="component" value="Unassembled WGS sequence"/>
</dbReference>
<proteinExistence type="predicted"/>
<dbReference type="EMBL" id="JAIGNO010000010">
    <property type="protein sequence ID" value="MBX7483587.1"/>
    <property type="molecule type" value="Genomic_DNA"/>
</dbReference>
<dbReference type="RefSeq" id="WP_221559512.1">
    <property type="nucleotide sequence ID" value="NZ_JAIGNO010000010.1"/>
</dbReference>